<feature type="transmembrane region" description="Helical" evidence="1">
    <location>
        <begin position="431"/>
        <end position="452"/>
    </location>
</feature>
<name>A0AAD6LSS1_9ROSI</name>
<dbReference type="PANTHER" id="PTHR31170">
    <property type="entry name" value="BNAC04G53230D PROTEIN"/>
    <property type="match status" value="1"/>
</dbReference>
<protein>
    <submittedName>
        <fullName evidence="2">Uncharacterized protein</fullName>
    </submittedName>
</protein>
<dbReference type="PANTHER" id="PTHR31170:SF24">
    <property type="match status" value="1"/>
</dbReference>
<gene>
    <name evidence="2" type="ORF">NC653_032519</name>
</gene>
<proteinExistence type="predicted"/>
<organism evidence="2 3">
    <name type="scientific">Populus alba x Populus x berolinensis</name>
    <dbReference type="NCBI Taxonomy" id="444605"/>
    <lineage>
        <taxon>Eukaryota</taxon>
        <taxon>Viridiplantae</taxon>
        <taxon>Streptophyta</taxon>
        <taxon>Embryophyta</taxon>
        <taxon>Tracheophyta</taxon>
        <taxon>Spermatophyta</taxon>
        <taxon>Magnoliopsida</taxon>
        <taxon>eudicotyledons</taxon>
        <taxon>Gunneridae</taxon>
        <taxon>Pentapetalae</taxon>
        <taxon>rosids</taxon>
        <taxon>fabids</taxon>
        <taxon>Malpighiales</taxon>
        <taxon>Salicaceae</taxon>
        <taxon>Saliceae</taxon>
        <taxon>Populus</taxon>
    </lineage>
</organism>
<evidence type="ECO:0000313" key="3">
    <source>
        <dbReference type="Proteomes" id="UP001164929"/>
    </source>
</evidence>
<dbReference type="EMBL" id="JAQIZT010000014">
    <property type="protein sequence ID" value="KAJ6971984.1"/>
    <property type="molecule type" value="Genomic_DNA"/>
</dbReference>
<dbReference type="AlphaFoldDB" id="A0AAD6LSS1"/>
<evidence type="ECO:0000256" key="1">
    <source>
        <dbReference type="SAM" id="Phobius"/>
    </source>
</evidence>
<keyword evidence="1" id="KW-0472">Membrane</keyword>
<keyword evidence="3" id="KW-1185">Reference proteome</keyword>
<reference evidence="2" key="1">
    <citation type="journal article" date="2023" name="Mol. Ecol. Resour.">
        <title>Chromosome-level genome assembly of a triploid poplar Populus alba 'Berolinensis'.</title>
        <authorList>
            <person name="Chen S."/>
            <person name="Yu Y."/>
            <person name="Wang X."/>
            <person name="Wang S."/>
            <person name="Zhang T."/>
            <person name="Zhou Y."/>
            <person name="He R."/>
            <person name="Meng N."/>
            <person name="Wang Y."/>
            <person name="Liu W."/>
            <person name="Liu Z."/>
            <person name="Liu J."/>
            <person name="Guo Q."/>
            <person name="Huang H."/>
            <person name="Sederoff R.R."/>
            <person name="Wang G."/>
            <person name="Qu G."/>
            <person name="Chen S."/>
        </authorList>
    </citation>
    <scope>NUCLEOTIDE SEQUENCE</scope>
    <source>
        <strain evidence="2">SC-2020</strain>
    </source>
</reference>
<sequence>MENNINTPSASNKYIGMATRSNNENRIDKASASNTGKEIEAASASNVLKDLADGIARFKPGKCPVHCIYEVPRSLRSIEPKAYTPQVVSLGPAHCGHEELVSMEKQKLRYLAEFMDGKKVTLDDLVTIVQTNEMEIRGCYNFNRSCDDFVKMILLDAVFVIEFLLQFFNLLCEEVPILPEPRMMFGLQVDLILLENQLPYFILEKIYEKTYADPETQANLTFPELVAFYFGHYYRISQRPKVNSVGIKHFTDFLRYSMLNESLEILPRRPSANVKLKYSATMLHKAGLKFEATENSCVLDINFVSGVLKMPRFEVNQSFEYVTRNLMAYEQCHYPYSTYICNYFMLMDHLINTEEDVDLLVKVGVIDNWLGNNAMVADLINRLCEQINEFFTCYHDLCVDLNAYYENRCNHRKATLKLVYFSNLWRGTGTVAAAVLLILTLIQTVCSIISLLGPKQLI</sequence>
<keyword evidence="1" id="KW-1133">Transmembrane helix</keyword>
<accession>A0AAD6LSS1</accession>
<dbReference type="InterPro" id="IPR004158">
    <property type="entry name" value="DUF247_pln"/>
</dbReference>
<keyword evidence="1" id="KW-0812">Transmembrane</keyword>
<comment type="caution">
    <text evidence="2">The sequence shown here is derived from an EMBL/GenBank/DDBJ whole genome shotgun (WGS) entry which is preliminary data.</text>
</comment>
<dbReference type="Proteomes" id="UP001164929">
    <property type="component" value="Chromosome 14"/>
</dbReference>
<dbReference type="Pfam" id="PF03140">
    <property type="entry name" value="DUF247"/>
    <property type="match status" value="1"/>
</dbReference>
<evidence type="ECO:0000313" key="2">
    <source>
        <dbReference type="EMBL" id="KAJ6971984.1"/>
    </source>
</evidence>